<proteinExistence type="predicted"/>
<sequence>MRLCMQGVVLDHARLVMSHDDHGDHARHPRRRRRRRYDDAFCSFLRAHLLVQDRPLELLVCALVGWGTLALRSRLWYRARDEQTNLDG</sequence>
<keyword evidence="2" id="KW-1185">Reference proteome</keyword>
<protein>
    <submittedName>
        <fullName evidence="1">Uncharacterized protein</fullName>
    </submittedName>
</protein>
<evidence type="ECO:0000313" key="1">
    <source>
        <dbReference type="EMBL" id="KZV94128.1"/>
    </source>
</evidence>
<gene>
    <name evidence="1" type="ORF">EXIGLDRAFT_526009</name>
</gene>
<accession>A0A165J060</accession>
<organism evidence="1 2">
    <name type="scientific">Exidia glandulosa HHB12029</name>
    <dbReference type="NCBI Taxonomy" id="1314781"/>
    <lineage>
        <taxon>Eukaryota</taxon>
        <taxon>Fungi</taxon>
        <taxon>Dikarya</taxon>
        <taxon>Basidiomycota</taxon>
        <taxon>Agaricomycotina</taxon>
        <taxon>Agaricomycetes</taxon>
        <taxon>Auriculariales</taxon>
        <taxon>Exidiaceae</taxon>
        <taxon>Exidia</taxon>
    </lineage>
</organism>
<dbReference type="InParanoid" id="A0A165J060"/>
<dbReference type="AlphaFoldDB" id="A0A165J060"/>
<dbReference type="EMBL" id="KV425978">
    <property type="protein sequence ID" value="KZV94128.1"/>
    <property type="molecule type" value="Genomic_DNA"/>
</dbReference>
<reference evidence="1 2" key="1">
    <citation type="journal article" date="2016" name="Mol. Biol. Evol.">
        <title>Comparative Genomics of Early-Diverging Mushroom-Forming Fungi Provides Insights into the Origins of Lignocellulose Decay Capabilities.</title>
        <authorList>
            <person name="Nagy L.G."/>
            <person name="Riley R."/>
            <person name="Tritt A."/>
            <person name="Adam C."/>
            <person name="Daum C."/>
            <person name="Floudas D."/>
            <person name="Sun H."/>
            <person name="Yadav J.S."/>
            <person name="Pangilinan J."/>
            <person name="Larsson K.H."/>
            <person name="Matsuura K."/>
            <person name="Barry K."/>
            <person name="Labutti K."/>
            <person name="Kuo R."/>
            <person name="Ohm R.A."/>
            <person name="Bhattacharya S.S."/>
            <person name="Shirouzu T."/>
            <person name="Yoshinaga Y."/>
            <person name="Martin F.M."/>
            <person name="Grigoriev I.V."/>
            <person name="Hibbett D.S."/>
        </authorList>
    </citation>
    <scope>NUCLEOTIDE SEQUENCE [LARGE SCALE GENOMIC DNA]</scope>
    <source>
        <strain evidence="1 2">HHB12029</strain>
    </source>
</reference>
<dbReference type="Proteomes" id="UP000077266">
    <property type="component" value="Unassembled WGS sequence"/>
</dbReference>
<name>A0A165J060_EXIGL</name>
<evidence type="ECO:0000313" key="2">
    <source>
        <dbReference type="Proteomes" id="UP000077266"/>
    </source>
</evidence>